<reference evidence="2" key="1">
    <citation type="submission" date="2017-02" db="UniProtKB">
        <authorList>
            <consortium name="WormBaseParasite"/>
        </authorList>
    </citation>
    <scope>IDENTIFICATION</scope>
</reference>
<dbReference type="WBParaSite" id="ALUE_0002012101-mRNA-1">
    <property type="protein sequence ID" value="ALUE_0002012101-mRNA-1"/>
    <property type="gene ID" value="ALUE_0002012101"/>
</dbReference>
<name>A0A0M3IMZ3_ASCLU</name>
<organism evidence="1 2">
    <name type="scientific">Ascaris lumbricoides</name>
    <name type="common">Giant roundworm</name>
    <dbReference type="NCBI Taxonomy" id="6252"/>
    <lineage>
        <taxon>Eukaryota</taxon>
        <taxon>Metazoa</taxon>
        <taxon>Ecdysozoa</taxon>
        <taxon>Nematoda</taxon>
        <taxon>Chromadorea</taxon>
        <taxon>Rhabditida</taxon>
        <taxon>Spirurina</taxon>
        <taxon>Ascaridomorpha</taxon>
        <taxon>Ascaridoidea</taxon>
        <taxon>Ascarididae</taxon>
        <taxon>Ascaris</taxon>
    </lineage>
</organism>
<keyword evidence="1" id="KW-1185">Reference proteome</keyword>
<evidence type="ECO:0000313" key="2">
    <source>
        <dbReference type="WBParaSite" id="ALUE_0002012101-mRNA-1"/>
    </source>
</evidence>
<proteinExistence type="predicted"/>
<protein>
    <submittedName>
        <fullName evidence="2">Ovule protein</fullName>
    </submittedName>
</protein>
<dbReference type="AlphaFoldDB" id="A0A0M3IMZ3"/>
<sequence length="115" mass="13960">MKTQGELQLYFRFSSMMPAFVLDTMRWTSKVCYVFIRSIYRMLKTRRSSLLTWWHELIAIRANWCLRSPAARYDEKRDLASYIVSNYTFLKFMIVYVSELFLSSFRSHCLLNFCY</sequence>
<accession>A0A0M3IMZ3</accession>
<evidence type="ECO:0000313" key="1">
    <source>
        <dbReference type="Proteomes" id="UP000036681"/>
    </source>
</evidence>
<dbReference type="Proteomes" id="UP000036681">
    <property type="component" value="Unplaced"/>
</dbReference>